<evidence type="ECO:0000313" key="11">
    <source>
        <dbReference type="EMBL" id="KAH0616672.1"/>
    </source>
</evidence>
<dbReference type="PANTHER" id="PTHR13029:SF17">
    <property type="entry name" value="MYELIN REGULATORY FACTOR-LIKE PROTEIN"/>
    <property type="match status" value="1"/>
</dbReference>
<dbReference type="InterPro" id="IPR037141">
    <property type="entry name" value="NDT80_DNA-bd_dom_sf"/>
</dbReference>
<sequence>MDVVDENEAMQQFFEGLANKFPGYFLEATSRMNLNGQVCPAYQDCTLKTGNAITSWVNSTSSNSLGSHGAPLRAPFNPSLPLSSKKRKHSEMLEDSLEFLTWSGDIGQMPIKDFSSDMQDYDCDRQSVGPVEKCCQSLTWHPYQRSSWSSLFNHSYEKLPDVGYHIVTNKGFNFSVADDAFVCQKKNHFQITVYIRVVGNPKFVKTHLGLKPVDMFHLKTFGIKVDAPNQVVIIEQSQSDRSKKTLSPVELSLPGDQMTKVTMARLHFSETTANNMRKKGKPNPDQRYFMLVAGLYAVSQDQSYLVAAHVSEKIIVRASNPGQFENDSDTFWQRGQVPEMVICHGRVGINTDAPDEALVVCGNMKVMGAVMHPSDSRAKQNIQEVDTHEQLRRIVQMRLVEYDYKPEFASAMGINQTHQTGVIAQEVQEFLPRAVRSVGNVICENGEKVDDFLMVDKDQIFMENVGAVKQLCKLTNNLEVRIEELEKWNKTLARLKKTNSFKSSTTAEKNPMRKFSQAGSCLPSRKSISTKPSKHFNKSDNNPSINHSARYHHISSQLSLKNVNMTITRYNTMPSSPRPTNIISEVNFCDILPCHRTYCCPKHQAERNELSYLKMNAKEERIELSEQNWIKKPDHGNDLPLLTSFSAYEIILRGFQHLWVLPVASLYESAYHFRVAVPDFADCSTDPNYAGIFFTDYYFYFYRNCF</sequence>
<comment type="similarity">
    <text evidence="2">Belongs to the MRF family.</text>
</comment>
<gene>
    <name evidence="11" type="ORF">JD844_027969</name>
</gene>
<evidence type="ECO:0000313" key="12">
    <source>
        <dbReference type="Proteomes" id="UP000826234"/>
    </source>
</evidence>
<evidence type="ECO:0000259" key="9">
    <source>
        <dbReference type="PROSITE" id="PS51517"/>
    </source>
</evidence>
<evidence type="ECO:0000256" key="6">
    <source>
        <dbReference type="ARBA" id="ARBA00023136"/>
    </source>
</evidence>
<dbReference type="Proteomes" id="UP000826234">
    <property type="component" value="Unassembled WGS sequence"/>
</dbReference>
<dbReference type="InterPro" id="IPR051577">
    <property type="entry name" value="MRF-like"/>
</dbReference>
<feature type="DNA-binding region" description="NDT80" evidence="7">
    <location>
        <begin position="54"/>
        <end position="328"/>
    </location>
</feature>
<dbReference type="PROSITE" id="PS51688">
    <property type="entry name" value="ICA"/>
    <property type="match status" value="1"/>
</dbReference>
<evidence type="ECO:0000259" key="10">
    <source>
        <dbReference type="PROSITE" id="PS51688"/>
    </source>
</evidence>
<reference evidence="11 12" key="1">
    <citation type="journal article" date="2022" name="Gigascience">
        <title>A chromosome-level genome assembly and annotation of the desert horned lizard, Phrynosoma platyrhinos, provides insight into chromosomal rearrangements among reptiles.</title>
        <authorList>
            <person name="Koochekian N."/>
            <person name="Ascanio A."/>
            <person name="Farleigh K."/>
            <person name="Card D.C."/>
            <person name="Schield D.R."/>
            <person name="Castoe T.A."/>
            <person name="Jezkova T."/>
        </authorList>
    </citation>
    <scope>NUCLEOTIDE SEQUENCE [LARGE SCALE GENOMIC DNA]</scope>
    <source>
        <strain evidence="11">NK-2021</strain>
    </source>
</reference>
<dbReference type="Pfam" id="PF05224">
    <property type="entry name" value="NDT80_PhoG"/>
    <property type="match status" value="1"/>
</dbReference>
<evidence type="ECO:0000256" key="5">
    <source>
        <dbReference type="ARBA" id="ARBA00023125"/>
    </source>
</evidence>
<dbReference type="InterPro" id="IPR025719">
    <property type="entry name" value="MYRF_C2"/>
</dbReference>
<dbReference type="PROSITE" id="PS51517">
    <property type="entry name" value="NDT80"/>
    <property type="match status" value="1"/>
</dbReference>
<name>A0ABQ7SH91_PHRPL</name>
<dbReference type="Pfam" id="PF13887">
    <property type="entry name" value="MYRF_ICA"/>
    <property type="match status" value="1"/>
</dbReference>
<dbReference type="Pfam" id="PF13888">
    <property type="entry name" value="MRF_C2"/>
    <property type="match status" value="1"/>
</dbReference>
<feature type="domain" description="NDT80" evidence="9">
    <location>
        <begin position="54"/>
        <end position="328"/>
    </location>
</feature>
<dbReference type="EMBL" id="JAIPUX010005290">
    <property type="protein sequence ID" value="KAH0616672.1"/>
    <property type="molecule type" value="Genomic_DNA"/>
</dbReference>
<evidence type="ECO:0000256" key="2">
    <source>
        <dbReference type="ARBA" id="ARBA00008221"/>
    </source>
</evidence>
<dbReference type="InterPro" id="IPR030392">
    <property type="entry name" value="S74_ICA"/>
</dbReference>
<organism evidence="11 12">
    <name type="scientific">Phrynosoma platyrhinos</name>
    <name type="common">Desert horned lizard</name>
    <dbReference type="NCBI Taxonomy" id="52577"/>
    <lineage>
        <taxon>Eukaryota</taxon>
        <taxon>Metazoa</taxon>
        <taxon>Chordata</taxon>
        <taxon>Craniata</taxon>
        <taxon>Vertebrata</taxon>
        <taxon>Euteleostomi</taxon>
        <taxon>Lepidosauria</taxon>
        <taxon>Squamata</taxon>
        <taxon>Bifurcata</taxon>
        <taxon>Unidentata</taxon>
        <taxon>Episquamata</taxon>
        <taxon>Toxicofera</taxon>
        <taxon>Iguania</taxon>
        <taxon>Phrynosomatidae</taxon>
        <taxon>Phrynosomatinae</taxon>
        <taxon>Phrynosoma</taxon>
    </lineage>
</organism>
<keyword evidence="4" id="KW-1133">Transmembrane helix</keyword>
<dbReference type="PANTHER" id="PTHR13029">
    <property type="match status" value="1"/>
</dbReference>
<dbReference type="SUPFAM" id="SSF49417">
    <property type="entry name" value="p53-like transcription factors"/>
    <property type="match status" value="1"/>
</dbReference>
<dbReference type="Gene3D" id="2.60.40.1390">
    <property type="entry name" value="NDT80 DNA-binding domain"/>
    <property type="match status" value="1"/>
</dbReference>
<feature type="region of interest" description="Disordered" evidence="8">
    <location>
        <begin position="502"/>
        <end position="547"/>
    </location>
</feature>
<keyword evidence="5 7" id="KW-0238">DNA-binding</keyword>
<comment type="subcellular location">
    <subcellularLocation>
        <location evidence="1">Membrane</location>
        <topology evidence="1">Single-pass membrane protein</topology>
    </subcellularLocation>
</comment>
<evidence type="ECO:0000256" key="4">
    <source>
        <dbReference type="ARBA" id="ARBA00022989"/>
    </source>
</evidence>
<keyword evidence="3" id="KW-0812">Transmembrane</keyword>
<keyword evidence="6" id="KW-0472">Membrane</keyword>
<evidence type="ECO:0000256" key="8">
    <source>
        <dbReference type="SAM" id="MobiDB-lite"/>
    </source>
</evidence>
<evidence type="ECO:0000256" key="7">
    <source>
        <dbReference type="PROSITE-ProRule" id="PRU00850"/>
    </source>
</evidence>
<dbReference type="InterPro" id="IPR024061">
    <property type="entry name" value="NDT80_DNA-bd_dom"/>
</dbReference>
<comment type="caution">
    <text evidence="11">The sequence shown here is derived from an EMBL/GenBank/DDBJ whole genome shotgun (WGS) entry which is preliminary data.</text>
</comment>
<feature type="domain" description="Peptidase S74" evidence="10">
    <location>
        <begin position="374"/>
        <end position="482"/>
    </location>
</feature>
<dbReference type="Pfam" id="PF13884">
    <property type="entry name" value="Peptidase_S74"/>
    <property type="match status" value="1"/>
</dbReference>
<proteinExistence type="inferred from homology"/>
<dbReference type="InterPro" id="IPR026932">
    <property type="entry name" value="MYRF_ICA"/>
</dbReference>
<accession>A0ABQ7SH91</accession>
<keyword evidence="12" id="KW-1185">Reference proteome</keyword>
<evidence type="ECO:0000256" key="1">
    <source>
        <dbReference type="ARBA" id="ARBA00004167"/>
    </source>
</evidence>
<protein>
    <recommendedName>
        <fullName evidence="13">Myelin regulatory factor-like protein</fullName>
    </recommendedName>
</protein>
<evidence type="ECO:0000256" key="3">
    <source>
        <dbReference type="ARBA" id="ARBA00022692"/>
    </source>
</evidence>
<evidence type="ECO:0008006" key="13">
    <source>
        <dbReference type="Google" id="ProtNLM"/>
    </source>
</evidence>
<dbReference type="InterPro" id="IPR008967">
    <property type="entry name" value="p53-like_TF_DNA-bd_sf"/>
</dbReference>